<dbReference type="PANTHER" id="PTHR30332:SF24">
    <property type="entry name" value="SECRETIN GSPD-RELATED"/>
    <property type="match status" value="1"/>
</dbReference>
<dbReference type="GO" id="GO:0016020">
    <property type="term" value="C:membrane"/>
    <property type="evidence" value="ECO:0007669"/>
    <property type="project" value="UniProtKB-SubCell"/>
</dbReference>
<dbReference type="PANTHER" id="PTHR30332">
    <property type="entry name" value="PROBABLE GENERAL SECRETION PATHWAY PROTEIN D"/>
    <property type="match status" value="1"/>
</dbReference>
<evidence type="ECO:0000313" key="8">
    <source>
        <dbReference type="EMBL" id="MDJ1501249.1"/>
    </source>
</evidence>
<dbReference type="Pfam" id="PF00263">
    <property type="entry name" value="Secretin"/>
    <property type="match status" value="1"/>
</dbReference>
<evidence type="ECO:0000256" key="5">
    <source>
        <dbReference type="SAM" id="MobiDB-lite"/>
    </source>
</evidence>
<dbReference type="EMBL" id="JASJOU010000003">
    <property type="protein sequence ID" value="MDJ1501249.1"/>
    <property type="molecule type" value="Genomic_DNA"/>
</dbReference>
<protein>
    <submittedName>
        <fullName evidence="8">Type II and III secretion system protein</fullName>
    </submittedName>
</protein>
<dbReference type="GO" id="GO:0009306">
    <property type="term" value="P:protein secretion"/>
    <property type="evidence" value="ECO:0007669"/>
    <property type="project" value="InterPro"/>
</dbReference>
<comment type="subcellular location">
    <subcellularLocation>
        <location evidence="1">Membrane</location>
    </subcellularLocation>
</comment>
<dbReference type="InterPro" id="IPR001775">
    <property type="entry name" value="GspD/PilQ"/>
</dbReference>
<keyword evidence="6" id="KW-1133">Transmembrane helix</keyword>
<evidence type="ECO:0000256" key="6">
    <source>
        <dbReference type="SAM" id="Phobius"/>
    </source>
</evidence>
<feature type="domain" description="Type II/III secretion system secretin-like" evidence="7">
    <location>
        <begin position="516"/>
        <end position="682"/>
    </location>
</feature>
<evidence type="ECO:0000313" key="9">
    <source>
        <dbReference type="Proteomes" id="UP001232063"/>
    </source>
</evidence>
<feature type="transmembrane region" description="Helical" evidence="6">
    <location>
        <begin position="20"/>
        <end position="40"/>
    </location>
</feature>
<feature type="region of interest" description="Disordered" evidence="5">
    <location>
        <begin position="262"/>
        <end position="287"/>
    </location>
</feature>
<comment type="similarity">
    <text evidence="4">Belongs to the bacterial secretin family.</text>
</comment>
<proteinExistence type="inferred from homology"/>
<dbReference type="GO" id="GO:0015627">
    <property type="term" value="C:type II protein secretion system complex"/>
    <property type="evidence" value="ECO:0007669"/>
    <property type="project" value="TreeGrafter"/>
</dbReference>
<name>A0AAE3R4I4_9BACT</name>
<dbReference type="Gene3D" id="3.30.1370.130">
    <property type="match status" value="1"/>
</dbReference>
<dbReference type="InterPro" id="IPR004846">
    <property type="entry name" value="T2SS/T3SS_dom"/>
</dbReference>
<dbReference type="PRINTS" id="PR00811">
    <property type="entry name" value="BCTERIALGSPD"/>
</dbReference>
<evidence type="ECO:0000256" key="3">
    <source>
        <dbReference type="ARBA" id="ARBA00023136"/>
    </source>
</evidence>
<keyword evidence="9" id="KW-1185">Reference proteome</keyword>
<keyword evidence="6" id="KW-0812">Transmembrane</keyword>
<evidence type="ECO:0000256" key="2">
    <source>
        <dbReference type="ARBA" id="ARBA00022729"/>
    </source>
</evidence>
<keyword evidence="2" id="KW-0732">Signal</keyword>
<gene>
    <name evidence="8" type="ORF">QNI22_11350</name>
</gene>
<accession>A0AAE3R4I4</accession>
<dbReference type="InterPro" id="IPR050810">
    <property type="entry name" value="Bact_Secretion_Sys_Channel"/>
</dbReference>
<feature type="compositionally biased region" description="Polar residues" evidence="5">
    <location>
        <begin position="262"/>
        <end position="274"/>
    </location>
</feature>
<organism evidence="8 9">
    <name type="scientific">Xanthocytophaga agilis</name>
    <dbReference type="NCBI Taxonomy" id="3048010"/>
    <lineage>
        <taxon>Bacteria</taxon>
        <taxon>Pseudomonadati</taxon>
        <taxon>Bacteroidota</taxon>
        <taxon>Cytophagia</taxon>
        <taxon>Cytophagales</taxon>
        <taxon>Rhodocytophagaceae</taxon>
        <taxon>Xanthocytophaga</taxon>
    </lineage>
</organism>
<dbReference type="RefSeq" id="WP_314510741.1">
    <property type="nucleotide sequence ID" value="NZ_JASJOU010000003.1"/>
</dbReference>
<dbReference type="AlphaFoldDB" id="A0AAE3R4I4"/>
<keyword evidence="3 6" id="KW-0472">Membrane</keyword>
<dbReference type="Proteomes" id="UP001232063">
    <property type="component" value="Unassembled WGS sequence"/>
</dbReference>
<comment type="caution">
    <text evidence="8">The sequence shown here is derived from an EMBL/GenBank/DDBJ whole genome shotgun (WGS) entry which is preliminary data.</text>
</comment>
<evidence type="ECO:0000256" key="1">
    <source>
        <dbReference type="ARBA" id="ARBA00004370"/>
    </source>
</evidence>
<evidence type="ECO:0000259" key="7">
    <source>
        <dbReference type="Pfam" id="PF00263"/>
    </source>
</evidence>
<sequence length="683" mass="75012">MKPALLPKKLFTRKLLTEKLYTGILSLLLILLYSLVATSLQAQDPNRIRQEREKYLFQVENQLRALSDSLVPGLREVASLTVSEASLGDFLRGLAQTHRLNISVEPGLDNKVTNNFTGVKVQDLLLFLCREYNLDIRFTGTIMAFSRYQPPAEPKPTPQVRIPQIQYDISNDRLVADLANDSLPAVARQLTRLSKKNVVLAPGLNGKMVSSYIEGMPLEAGLDKIAYANGLRLVKTSDNAYLLEGNDSPAAASGSRNRLGQNGLVSAGYPSNRQGNGGGGGNNADNLFIDVKQGPDGNQWLTVDASGVPIVDIINEASSRLNINYVLFSNLPGNTTVRLQNVRYDDLLSFLLQGTSHTMKRMDGIYLIGERNLEGFRNTRLVKMQFRPADKIDEVIPPELKKGVDIKIFKELNSVILSGGLPQIEEITNFLKAIDQPVLNVLIEVIVMEVNKSFSVETGISALLSDSTKKTGGTVFPGLDMTIGSGAINKFLSTLSSNGLVNIGRVTPNFYLQLKALEQNSNVQVHSTPKLSTLNGHEATLTIGQSVYYLEQTQNITGSVTTTTSVTQRYNKVNADMSIKINPMVSGDEHITLDINAEFSDFTAPTIAGAPPGNATRKFTSMIRIKNEEMIILGGLEEARKSASGSGVPILSRIPILKWLFSSRKRERSDKRLLIFIKPTLMY</sequence>
<evidence type="ECO:0000256" key="4">
    <source>
        <dbReference type="RuleBase" id="RU004003"/>
    </source>
</evidence>
<reference evidence="8" key="1">
    <citation type="submission" date="2023-05" db="EMBL/GenBank/DDBJ databases">
        <authorList>
            <person name="Zhang X."/>
        </authorList>
    </citation>
    <scope>NUCLEOTIDE SEQUENCE</scope>
    <source>
        <strain evidence="8">BD1B2-1</strain>
    </source>
</reference>
<dbReference type="Gene3D" id="3.55.50.30">
    <property type="match status" value="1"/>
</dbReference>